<evidence type="ECO:0000313" key="2">
    <source>
        <dbReference type="Proteomes" id="UP000324222"/>
    </source>
</evidence>
<dbReference type="AlphaFoldDB" id="A0A5B7IW31"/>
<name>A0A5B7IW31_PORTR</name>
<comment type="caution">
    <text evidence="1">The sequence shown here is derived from an EMBL/GenBank/DDBJ whole genome shotgun (WGS) entry which is preliminary data.</text>
</comment>
<proteinExistence type="predicted"/>
<organism evidence="1 2">
    <name type="scientific">Portunus trituberculatus</name>
    <name type="common">Swimming crab</name>
    <name type="synonym">Neptunus trituberculatus</name>
    <dbReference type="NCBI Taxonomy" id="210409"/>
    <lineage>
        <taxon>Eukaryota</taxon>
        <taxon>Metazoa</taxon>
        <taxon>Ecdysozoa</taxon>
        <taxon>Arthropoda</taxon>
        <taxon>Crustacea</taxon>
        <taxon>Multicrustacea</taxon>
        <taxon>Malacostraca</taxon>
        <taxon>Eumalacostraca</taxon>
        <taxon>Eucarida</taxon>
        <taxon>Decapoda</taxon>
        <taxon>Pleocyemata</taxon>
        <taxon>Brachyura</taxon>
        <taxon>Eubrachyura</taxon>
        <taxon>Portunoidea</taxon>
        <taxon>Portunidae</taxon>
        <taxon>Portuninae</taxon>
        <taxon>Portunus</taxon>
    </lineage>
</organism>
<accession>A0A5B7IW31</accession>
<sequence length="78" mass="9111">MYKHLKWYCVFGLKWERPKWTRGRDSTSAFKKENSPQKKKKRATIELVSCKDMCPYSVIFSAFLGASAVMQPPDSPHR</sequence>
<evidence type="ECO:0000313" key="1">
    <source>
        <dbReference type="EMBL" id="MPC88860.1"/>
    </source>
</evidence>
<dbReference type="Proteomes" id="UP000324222">
    <property type="component" value="Unassembled WGS sequence"/>
</dbReference>
<protein>
    <submittedName>
        <fullName evidence="1">Uncharacterized protein</fullName>
    </submittedName>
</protein>
<reference evidence="1 2" key="1">
    <citation type="submission" date="2019-05" db="EMBL/GenBank/DDBJ databases">
        <title>Another draft genome of Portunus trituberculatus and its Hox gene families provides insights of decapod evolution.</title>
        <authorList>
            <person name="Jeong J.-H."/>
            <person name="Song I."/>
            <person name="Kim S."/>
            <person name="Choi T."/>
            <person name="Kim D."/>
            <person name="Ryu S."/>
            <person name="Kim W."/>
        </authorList>
    </citation>
    <scope>NUCLEOTIDE SEQUENCE [LARGE SCALE GENOMIC DNA]</scope>
    <source>
        <tissue evidence="1">Muscle</tissue>
    </source>
</reference>
<dbReference type="EMBL" id="VSRR010079189">
    <property type="protein sequence ID" value="MPC88860.1"/>
    <property type="molecule type" value="Genomic_DNA"/>
</dbReference>
<keyword evidence="2" id="KW-1185">Reference proteome</keyword>
<gene>
    <name evidence="1" type="ORF">E2C01_083782</name>
</gene>